<comment type="caution">
    <text evidence="2">The sequence shown here is derived from an EMBL/GenBank/DDBJ whole genome shotgun (WGS) entry which is preliminary data.</text>
</comment>
<name>A0A371EE50_MUCPR</name>
<sequence length="127" mass="14707">TDCRVATIVFLNLSNPSKLHAYDQEIDRTFHKLIRSFRSSEVTNCSLNSSVFASDFANSFDFDYDIANFDSNFGICISKFSLDNMVDNNRTLKELTRLEFHVIFSTMRPHGILEDYIKMKAFPFSPR</sequence>
<keyword evidence="3" id="KW-1185">Reference proteome</keyword>
<gene>
    <name evidence="2" type="ORF">CR513_57148</name>
</gene>
<protein>
    <recommendedName>
        <fullName evidence="1">DUF6738 domain-containing protein</fullName>
    </recommendedName>
</protein>
<dbReference type="Proteomes" id="UP000257109">
    <property type="component" value="Unassembled WGS sequence"/>
</dbReference>
<feature type="non-terminal residue" evidence="2">
    <location>
        <position position="127"/>
    </location>
</feature>
<dbReference type="Pfam" id="PF20523">
    <property type="entry name" value="DUF6738"/>
    <property type="match status" value="1"/>
</dbReference>
<evidence type="ECO:0000313" key="2">
    <source>
        <dbReference type="EMBL" id="RDX64307.1"/>
    </source>
</evidence>
<evidence type="ECO:0000313" key="3">
    <source>
        <dbReference type="Proteomes" id="UP000257109"/>
    </source>
</evidence>
<organism evidence="2 3">
    <name type="scientific">Mucuna pruriens</name>
    <name type="common">Velvet bean</name>
    <name type="synonym">Dolichos pruriens</name>
    <dbReference type="NCBI Taxonomy" id="157652"/>
    <lineage>
        <taxon>Eukaryota</taxon>
        <taxon>Viridiplantae</taxon>
        <taxon>Streptophyta</taxon>
        <taxon>Embryophyta</taxon>
        <taxon>Tracheophyta</taxon>
        <taxon>Spermatophyta</taxon>
        <taxon>Magnoliopsida</taxon>
        <taxon>eudicotyledons</taxon>
        <taxon>Gunneridae</taxon>
        <taxon>Pentapetalae</taxon>
        <taxon>rosids</taxon>
        <taxon>fabids</taxon>
        <taxon>Fabales</taxon>
        <taxon>Fabaceae</taxon>
        <taxon>Papilionoideae</taxon>
        <taxon>50 kb inversion clade</taxon>
        <taxon>NPAAA clade</taxon>
        <taxon>indigoferoid/millettioid clade</taxon>
        <taxon>Phaseoleae</taxon>
        <taxon>Mucuna</taxon>
    </lineage>
</organism>
<feature type="domain" description="DUF6738" evidence="1">
    <location>
        <begin position="14"/>
        <end position="52"/>
    </location>
</feature>
<feature type="non-terminal residue" evidence="2">
    <location>
        <position position="1"/>
    </location>
</feature>
<evidence type="ECO:0000259" key="1">
    <source>
        <dbReference type="Pfam" id="PF20523"/>
    </source>
</evidence>
<dbReference type="InterPro" id="IPR046626">
    <property type="entry name" value="DUF6738"/>
</dbReference>
<reference evidence="2" key="1">
    <citation type="submission" date="2018-05" db="EMBL/GenBank/DDBJ databases">
        <title>Draft genome of Mucuna pruriens seed.</title>
        <authorList>
            <person name="Nnadi N.E."/>
            <person name="Vos R."/>
            <person name="Hasami M.H."/>
            <person name="Devisetty U.K."/>
            <person name="Aguiy J.C."/>
        </authorList>
    </citation>
    <scope>NUCLEOTIDE SEQUENCE [LARGE SCALE GENOMIC DNA]</scope>
    <source>
        <strain evidence="2">JCA_2017</strain>
    </source>
</reference>
<dbReference type="EMBL" id="QJKJ01014446">
    <property type="protein sequence ID" value="RDX64307.1"/>
    <property type="molecule type" value="Genomic_DNA"/>
</dbReference>
<dbReference type="AlphaFoldDB" id="A0A371EE50"/>
<accession>A0A371EE50</accession>
<proteinExistence type="predicted"/>